<proteinExistence type="predicted"/>
<dbReference type="EMBL" id="OC321128">
    <property type="protein sequence ID" value="CAD7409485.1"/>
    <property type="molecule type" value="Genomic_DNA"/>
</dbReference>
<sequence>MDWGVETGEWNSVVREDQEQKIIGTHGLRKRNRSGADYRDTWAGEEKQVSGTGQRRSGADHRDTWTEEEKQKLKGTNICRKRGGPRNSLGLEFMRIRWRGGVPPPPDTNDSYTCETQTNVFSIPKSIQATVTLLENLHVILEKTPRDDIRSEVLPMLYNAFESTTIQVQVPYLLAISPCYIAFSCFVA</sequence>
<evidence type="ECO:0000313" key="2">
    <source>
        <dbReference type="EMBL" id="CAD7409485.1"/>
    </source>
</evidence>
<dbReference type="Gene3D" id="1.25.10.10">
    <property type="entry name" value="Leucine-rich Repeat Variant"/>
    <property type="match status" value="1"/>
</dbReference>
<reference evidence="2" key="1">
    <citation type="submission" date="2020-11" db="EMBL/GenBank/DDBJ databases">
        <authorList>
            <person name="Tran Van P."/>
        </authorList>
    </citation>
    <scope>NUCLEOTIDE SEQUENCE</scope>
</reference>
<gene>
    <name evidence="2" type="ORF">TCEB3V08_LOCUS10045</name>
</gene>
<feature type="region of interest" description="Disordered" evidence="1">
    <location>
        <begin position="27"/>
        <end position="71"/>
    </location>
</feature>
<dbReference type="AlphaFoldDB" id="A0A7R9H6A7"/>
<feature type="compositionally biased region" description="Basic and acidic residues" evidence="1">
    <location>
        <begin position="34"/>
        <end position="48"/>
    </location>
</feature>
<evidence type="ECO:0000256" key="1">
    <source>
        <dbReference type="SAM" id="MobiDB-lite"/>
    </source>
</evidence>
<organism evidence="2">
    <name type="scientific">Timema cristinae</name>
    <name type="common">Walking stick</name>
    <dbReference type="NCBI Taxonomy" id="61476"/>
    <lineage>
        <taxon>Eukaryota</taxon>
        <taxon>Metazoa</taxon>
        <taxon>Ecdysozoa</taxon>
        <taxon>Arthropoda</taxon>
        <taxon>Hexapoda</taxon>
        <taxon>Insecta</taxon>
        <taxon>Pterygota</taxon>
        <taxon>Neoptera</taxon>
        <taxon>Polyneoptera</taxon>
        <taxon>Phasmatodea</taxon>
        <taxon>Timematodea</taxon>
        <taxon>Timematoidea</taxon>
        <taxon>Timematidae</taxon>
        <taxon>Timema</taxon>
    </lineage>
</organism>
<protein>
    <submittedName>
        <fullName evidence="2">Uncharacterized protein</fullName>
    </submittedName>
</protein>
<feature type="compositionally biased region" description="Basic and acidic residues" evidence="1">
    <location>
        <begin position="57"/>
        <end position="71"/>
    </location>
</feature>
<dbReference type="InterPro" id="IPR011989">
    <property type="entry name" value="ARM-like"/>
</dbReference>
<name>A0A7R9H6A7_TIMCR</name>
<accession>A0A7R9H6A7</accession>